<dbReference type="CDD" id="cd00167">
    <property type="entry name" value="SANT"/>
    <property type="match status" value="2"/>
</dbReference>
<feature type="domain" description="HTH myb-type" evidence="10">
    <location>
        <begin position="35"/>
        <end position="87"/>
    </location>
</feature>
<dbReference type="AlphaFoldDB" id="A0AAW1HBU3"/>
<feature type="compositionally biased region" description="Polar residues" evidence="8">
    <location>
        <begin position="505"/>
        <end position="526"/>
    </location>
</feature>
<evidence type="ECO:0000256" key="8">
    <source>
        <dbReference type="SAM" id="MobiDB-lite"/>
    </source>
</evidence>
<dbReference type="Pfam" id="PF00249">
    <property type="entry name" value="Myb_DNA-binding"/>
    <property type="match status" value="2"/>
</dbReference>
<feature type="region of interest" description="Disordered" evidence="8">
    <location>
        <begin position="504"/>
        <end position="526"/>
    </location>
</feature>
<keyword evidence="2" id="KW-0677">Repeat</keyword>
<dbReference type="PANTHER" id="PTHR47995:SF18">
    <property type="entry name" value="TRANSCRIPTION FACTOR MYB65"/>
    <property type="match status" value="1"/>
</dbReference>
<accession>A0AAW1HBU3</accession>
<feature type="region of interest" description="Disordered" evidence="8">
    <location>
        <begin position="411"/>
        <end position="451"/>
    </location>
</feature>
<sequence>MIDMTNNSDSRKASRYRKNSPSAEEVSCDESPPAGRHLKKGPWTSAEDAILVEYVTRHGEGNWNAVQKHSGLSRCGKSCRLRWANHLRPDLKKGAITPEEEDRIIELHAKMGNKWARMAVELPGRTDNEIKNYWNTRIKRLQRAGLPIYPPDIRAQALNESDQSDDIITGDNHPDDTLHMNPFDIPDVEFKNLELNQGLLNCPPGLLDISTSTLLPKSVGPSQSLGYMFPALNANKRLRDAEVGCSFPSIDQYRDDTFPTLSPVQSIWSTPSFDPVNGNNSSSSEPNSKAMKLELPSLQYSALSQVGGWATSSSPLPSLESVDTLIQSPESEHTHSNCPSPRSSGLLEAIVYESQSMMKHSKYNPSKQKSEASSFIARDGVESSSRNVSETIWDACGDPISPLSQSAASAFVDYTPGSGGSSSDEPQSDEPIPEYNLKPEPIDWASPESDGKKDISCPLEYLRPDAILDSFWFGHRIARTKEHLITEDVGELLEDFNCEYEQASGLPSESNQSFGPGSSSAWDDHC</sequence>
<evidence type="ECO:0000313" key="11">
    <source>
        <dbReference type="EMBL" id="KAK9673537.1"/>
    </source>
</evidence>
<comment type="caution">
    <text evidence="11">The sequence shown here is derived from an EMBL/GenBank/DDBJ whole genome shotgun (WGS) entry which is preliminary data.</text>
</comment>
<dbReference type="Gene3D" id="1.10.10.60">
    <property type="entry name" value="Homeodomain-like"/>
    <property type="match status" value="2"/>
</dbReference>
<keyword evidence="4" id="KW-0238">DNA-binding</keyword>
<feature type="domain" description="Myb-like" evidence="9">
    <location>
        <begin position="88"/>
        <end position="138"/>
    </location>
</feature>
<dbReference type="PROSITE" id="PS51294">
    <property type="entry name" value="HTH_MYB"/>
    <property type="match status" value="2"/>
</dbReference>
<dbReference type="InterPro" id="IPR001345">
    <property type="entry name" value="PG/BPGM_mutase_AS"/>
</dbReference>
<evidence type="ECO:0000313" key="12">
    <source>
        <dbReference type="Proteomes" id="UP001443914"/>
    </source>
</evidence>
<dbReference type="EMBL" id="JBDFQZ010000012">
    <property type="protein sequence ID" value="KAK9673537.1"/>
    <property type="molecule type" value="Genomic_DNA"/>
</dbReference>
<comment type="subcellular location">
    <subcellularLocation>
        <location evidence="1">Nucleus</location>
    </subcellularLocation>
</comment>
<dbReference type="Proteomes" id="UP001443914">
    <property type="component" value="Unassembled WGS sequence"/>
</dbReference>
<organism evidence="11 12">
    <name type="scientific">Saponaria officinalis</name>
    <name type="common">Common soapwort</name>
    <name type="synonym">Lychnis saponaria</name>
    <dbReference type="NCBI Taxonomy" id="3572"/>
    <lineage>
        <taxon>Eukaryota</taxon>
        <taxon>Viridiplantae</taxon>
        <taxon>Streptophyta</taxon>
        <taxon>Embryophyta</taxon>
        <taxon>Tracheophyta</taxon>
        <taxon>Spermatophyta</taxon>
        <taxon>Magnoliopsida</taxon>
        <taxon>eudicotyledons</taxon>
        <taxon>Gunneridae</taxon>
        <taxon>Pentapetalae</taxon>
        <taxon>Caryophyllales</taxon>
        <taxon>Caryophyllaceae</taxon>
        <taxon>Caryophylleae</taxon>
        <taxon>Saponaria</taxon>
    </lineage>
</organism>
<dbReference type="FunFam" id="1.10.10.60:FF:000001">
    <property type="entry name" value="MYB-related transcription factor"/>
    <property type="match status" value="1"/>
</dbReference>
<feature type="region of interest" description="Disordered" evidence="8">
    <location>
        <begin position="269"/>
        <end position="289"/>
    </location>
</feature>
<dbReference type="InterPro" id="IPR009057">
    <property type="entry name" value="Homeodomain-like_sf"/>
</dbReference>
<evidence type="ECO:0000256" key="7">
    <source>
        <dbReference type="ARBA" id="ARBA00023242"/>
    </source>
</evidence>
<dbReference type="GO" id="GO:0005634">
    <property type="term" value="C:nucleus"/>
    <property type="evidence" value="ECO:0007669"/>
    <property type="project" value="UniProtKB-SubCell"/>
</dbReference>
<reference evidence="11" key="1">
    <citation type="submission" date="2024-03" db="EMBL/GenBank/DDBJ databases">
        <title>WGS assembly of Saponaria officinalis var. Norfolk2.</title>
        <authorList>
            <person name="Jenkins J."/>
            <person name="Shu S."/>
            <person name="Grimwood J."/>
            <person name="Barry K."/>
            <person name="Goodstein D."/>
            <person name="Schmutz J."/>
            <person name="Leebens-Mack J."/>
            <person name="Osbourn A."/>
        </authorList>
    </citation>
    <scope>NUCLEOTIDE SEQUENCE [LARGE SCALE GENOMIC DNA]</scope>
    <source>
        <strain evidence="11">JIC</strain>
    </source>
</reference>
<dbReference type="GO" id="GO:0003677">
    <property type="term" value="F:DNA binding"/>
    <property type="evidence" value="ECO:0007669"/>
    <property type="project" value="UniProtKB-KW"/>
</dbReference>
<evidence type="ECO:0000259" key="10">
    <source>
        <dbReference type="PROSITE" id="PS51294"/>
    </source>
</evidence>
<proteinExistence type="predicted"/>
<evidence type="ECO:0000256" key="3">
    <source>
        <dbReference type="ARBA" id="ARBA00023015"/>
    </source>
</evidence>
<dbReference type="InterPro" id="IPR017930">
    <property type="entry name" value="Myb_dom"/>
</dbReference>
<dbReference type="GO" id="GO:0045893">
    <property type="term" value="P:positive regulation of DNA-templated transcription"/>
    <property type="evidence" value="ECO:0007669"/>
    <property type="project" value="UniProtKB-ARBA"/>
</dbReference>
<keyword evidence="3" id="KW-0805">Transcription regulation</keyword>
<dbReference type="PROSITE" id="PS00175">
    <property type="entry name" value="PG_MUTASE"/>
    <property type="match status" value="1"/>
</dbReference>
<feature type="region of interest" description="Disordered" evidence="8">
    <location>
        <begin position="1"/>
        <end position="42"/>
    </location>
</feature>
<feature type="region of interest" description="Disordered" evidence="8">
    <location>
        <begin position="358"/>
        <end position="381"/>
    </location>
</feature>
<feature type="compositionally biased region" description="Polar residues" evidence="8">
    <location>
        <begin position="358"/>
        <end position="373"/>
    </location>
</feature>
<dbReference type="InterPro" id="IPR001005">
    <property type="entry name" value="SANT/Myb"/>
</dbReference>
<keyword evidence="6" id="KW-0804">Transcription</keyword>
<feature type="domain" description="Myb-like" evidence="9">
    <location>
        <begin position="35"/>
        <end position="87"/>
    </location>
</feature>
<keyword evidence="7" id="KW-0539">Nucleus</keyword>
<feature type="compositionally biased region" description="Low complexity" evidence="8">
    <location>
        <begin position="277"/>
        <end position="288"/>
    </location>
</feature>
<keyword evidence="12" id="KW-1185">Reference proteome</keyword>
<dbReference type="GO" id="GO:0048235">
    <property type="term" value="P:pollen sperm cell differentiation"/>
    <property type="evidence" value="ECO:0007669"/>
    <property type="project" value="UniProtKB-ARBA"/>
</dbReference>
<name>A0AAW1HBU3_SAPOF</name>
<evidence type="ECO:0000256" key="2">
    <source>
        <dbReference type="ARBA" id="ARBA00022737"/>
    </source>
</evidence>
<feature type="domain" description="HTH myb-type" evidence="10">
    <location>
        <begin position="88"/>
        <end position="142"/>
    </location>
</feature>
<evidence type="ECO:0000256" key="5">
    <source>
        <dbReference type="ARBA" id="ARBA00023159"/>
    </source>
</evidence>
<evidence type="ECO:0000259" key="9">
    <source>
        <dbReference type="PROSITE" id="PS50090"/>
    </source>
</evidence>
<dbReference type="FunFam" id="1.10.10.60:FF:000119">
    <property type="entry name" value="Transcription factor GAMYB"/>
    <property type="match status" value="1"/>
</dbReference>
<dbReference type="SUPFAM" id="SSF46689">
    <property type="entry name" value="Homeodomain-like"/>
    <property type="match status" value="1"/>
</dbReference>
<evidence type="ECO:0000256" key="6">
    <source>
        <dbReference type="ARBA" id="ARBA00023163"/>
    </source>
</evidence>
<dbReference type="PROSITE" id="PS50090">
    <property type="entry name" value="MYB_LIKE"/>
    <property type="match status" value="2"/>
</dbReference>
<evidence type="ECO:0000256" key="4">
    <source>
        <dbReference type="ARBA" id="ARBA00023125"/>
    </source>
</evidence>
<dbReference type="GO" id="GO:0003824">
    <property type="term" value="F:catalytic activity"/>
    <property type="evidence" value="ECO:0007669"/>
    <property type="project" value="InterPro"/>
</dbReference>
<dbReference type="GO" id="GO:0040008">
    <property type="term" value="P:regulation of growth"/>
    <property type="evidence" value="ECO:0007669"/>
    <property type="project" value="UniProtKB-ARBA"/>
</dbReference>
<dbReference type="SMART" id="SM00717">
    <property type="entry name" value="SANT"/>
    <property type="match status" value="2"/>
</dbReference>
<dbReference type="PANTHER" id="PTHR47995">
    <property type="entry name" value="TRANSCRIPTION FACTOR MYB33-RELATED"/>
    <property type="match status" value="1"/>
</dbReference>
<evidence type="ECO:0000256" key="1">
    <source>
        <dbReference type="ARBA" id="ARBA00004123"/>
    </source>
</evidence>
<protein>
    <submittedName>
        <fullName evidence="11">Uncharacterized protein</fullName>
    </submittedName>
</protein>
<keyword evidence="5" id="KW-0010">Activator</keyword>
<gene>
    <name evidence="11" type="ORF">RND81_12G174000</name>
</gene>